<dbReference type="PATRIC" id="fig|874156.12.peg.2560"/>
<dbReference type="SUPFAM" id="SSF54593">
    <property type="entry name" value="Glyoxalase/Bleomycin resistance protein/Dihydroxybiphenyl dioxygenase"/>
    <property type="match status" value="1"/>
</dbReference>
<dbReference type="OrthoDB" id="9792173at2"/>
<dbReference type="InterPro" id="IPR029068">
    <property type="entry name" value="Glyas_Bleomycin-R_OHBP_Dase"/>
</dbReference>
<sequence length="176" mass="19265">MRNPESGPGIFQMSWVVADLEEAAHRWHRTTGVGPFLVNRHIAIAEPMYRGTAGPIDFSTAIAQAGPVQVELVQQHDDNPSCYRDMVPAGEEGMHHTAIMASDYDAALEHYTAQGFEVASSGLFGAVRFCYVDCRSALGHMVEILEDSPAIRSFFAAIERAGDTWDGDPATLLREL</sequence>
<evidence type="ECO:0000313" key="2">
    <source>
        <dbReference type="EMBL" id="KLI63024.1"/>
    </source>
</evidence>
<comment type="caution">
    <text evidence="2">The sequence shown here is derived from an EMBL/GenBank/DDBJ whole genome shotgun (WGS) entry which is preliminary data.</text>
</comment>
<reference evidence="2 3" key="1">
    <citation type="submission" date="2015-04" db="EMBL/GenBank/DDBJ databases">
        <title>The draft genome sequence of Erythrobacter marinus HWDM-33.</title>
        <authorList>
            <person name="Zhuang L."/>
            <person name="Liu Y."/>
            <person name="Shao Z."/>
        </authorList>
    </citation>
    <scope>NUCLEOTIDE SEQUENCE [LARGE SCALE GENOMIC DNA]</scope>
    <source>
        <strain evidence="2 3">HWDM-33</strain>
    </source>
</reference>
<name>A0A0H0XL09_9SPHN</name>
<dbReference type="Proteomes" id="UP000053455">
    <property type="component" value="Unassembled WGS sequence"/>
</dbReference>
<organism evidence="2 3">
    <name type="scientific">Aurantiacibacter marinus</name>
    <dbReference type="NCBI Taxonomy" id="874156"/>
    <lineage>
        <taxon>Bacteria</taxon>
        <taxon>Pseudomonadati</taxon>
        <taxon>Pseudomonadota</taxon>
        <taxon>Alphaproteobacteria</taxon>
        <taxon>Sphingomonadales</taxon>
        <taxon>Erythrobacteraceae</taxon>
        <taxon>Aurantiacibacter</taxon>
    </lineage>
</organism>
<dbReference type="EMBL" id="LBHU01000004">
    <property type="protein sequence ID" value="KLI63024.1"/>
    <property type="molecule type" value="Genomic_DNA"/>
</dbReference>
<protein>
    <submittedName>
        <fullName evidence="2">ABC transporter permease</fullName>
    </submittedName>
</protein>
<keyword evidence="3" id="KW-1185">Reference proteome</keyword>
<feature type="domain" description="VOC" evidence="1">
    <location>
        <begin position="9"/>
        <end position="147"/>
    </location>
</feature>
<dbReference type="PROSITE" id="PS51819">
    <property type="entry name" value="VOC"/>
    <property type="match status" value="1"/>
</dbReference>
<gene>
    <name evidence="2" type="ORF">AAV99_12440</name>
</gene>
<accession>A0A0H0XL09</accession>
<dbReference type="Pfam" id="PF13669">
    <property type="entry name" value="Glyoxalase_4"/>
    <property type="match status" value="1"/>
</dbReference>
<dbReference type="InterPro" id="IPR037523">
    <property type="entry name" value="VOC_core"/>
</dbReference>
<evidence type="ECO:0000313" key="3">
    <source>
        <dbReference type="Proteomes" id="UP000053455"/>
    </source>
</evidence>
<evidence type="ECO:0000259" key="1">
    <source>
        <dbReference type="PROSITE" id="PS51819"/>
    </source>
</evidence>
<dbReference type="AlphaFoldDB" id="A0A0H0XL09"/>
<proteinExistence type="predicted"/>
<dbReference type="Gene3D" id="3.10.180.10">
    <property type="entry name" value="2,3-Dihydroxybiphenyl 1,2-Dioxygenase, domain 1"/>
    <property type="match status" value="1"/>
</dbReference>
<dbReference type="STRING" id="874156.GCA_001021555_02571"/>